<dbReference type="CDD" id="cd00190">
    <property type="entry name" value="Tryp_SPc"/>
    <property type="match status" value="1"/>
</dbReference>
<dbReference type="InterPro" id="IPR009003">
    <property type="entry name" value="Peptidase_S1_PA"/>
</dbReference>
<dbReference type="InterPro" id="IPR001314">
    <property type="entry name" value="Peptidase_S1A"/>
</dbReference>
<dbReference type="Pfam" id="PF00089">
    <property type="entry name" value="Trypsin"/>
    <property type="match status" value="1"/>
</dbReference>
<evidence type="ECO:0000259" key="5">
    <source>
        <dbReference type="PROSITE" id="PS50240"/>
    </source>
</evidence>
<feature type="domain" description="Peptidase S1" evidence="5">
    <location>
        <begin position="1"/>
        <end position="151"/>
    </location>
</feature>
<dbReference type="GO" id="GO:0004252">
    <property type="term" value="F:serine-type endopeptidase activity"/>
    <property type="evidence" value="ECO:0007669"/>
    <property type="project" value="InterPro"/>
</dbReference>
<organism evidence="6 7">
    <name type="scientific">Ignelater luminosus</name>
    <name type="common">Cucubano</name>
    <name type="synonym">Pyrophorus luminosus</name>
    <dbReference type="NCBI Taxonomy" id="2038154"/>
    <lineage>
        <taxon>Eukaryota</taxon>
        <taxon>Metazoa</taxon>
        <taxon>Ecdysozoa</taxon>
        <taxon>Arthropoda</taxon>
        <taxon>Hexapoda</taxon>
        <taxon>Insecta</taxon>
        <taxon>Pterygota</taxon>
        <taxon>Neoptera</taxon>
        <taxon>Endopterygota</taxon>
        <taxon>Coleoptera</taxon>
        <taxon>Polyphaga</taxon>
        <taxon>Elateriformia</taxon>
        <taxon>Elateroidea</taxon>
        <taxon>Elateridae</taxon>
        <taxon>Agrypninae</taxon>
        <taxon>Pyrophorini</taxon>
        <taxon>Ignelater</taxon>
    </lineage>
</organism>
<keyword evidence="2" id="KW-1015">Disulfide bond</keyword>
<protein>
    <recommendedName>
        <fullName evidence="5">Peptidase S1 domain-containing protein</fullName>
    </recommendedName>
</protein>
<dbReference type="InterPro" id="IPR051487">
    <property type="entry name" value="Ser/Thr_Proteases_Immune/Dev"/>
</dbReference>
<comment type="caution">
    <text evidence="6">The sequence shown here is derived from an EMBL/GenBank/DDBJ whole genome shotgun (WGS) entry which is preliminary data.</text>
</comment>
<gene>
    <name evidence="6" type="ORF">ILUMI_10091</name>
</gene>
<keyword evidence="7" id="KW-1185">Reference proteome</keyword>
<keyword evidence="3" id="KW-0325">Glycoprotein</keyword>
<dbReference type="InterPro" id="IPR043504">
    <property type="entry name" value="Peptidase_S1_PA_chymotrypsin"/>
</dbReference>
<evidence type="ECO:0000256" key="1">
    <source>
        <dbReference type="ARBA" id="ARBA00022729"/>
    </source>
</evidence>
<evidence type="ECO:0000256" key="3">
    <source>
        <dbReference type="ARBA" id="ARBA00023180"/>
    </source>
</evidence>
<name>A0A8K0CYJ3_IGNLU</name>
<evidence type="ECO:0000313" key="7">
    <source>
        <dbReference type="Proteomes" id="UP000801492"/>
    </source>
</evidence>
<dbReference type="GO" id="GO:0006508">
    <property type="term" value="P:proteolysis"/>
    <property type="evidence" value="ECO:0007669"/>
    <property type="project" value="InterPro"/>
</dbReference>
<accession>A0A8K0CYJ3</accession>
<dbReference type="SUPFAM" id="SSF50494">
    <property type="entry name" value="Trypsin-like serine proteases"/>
    <property type="match status" value="1"/>
</dbReference>
<dbReference type="PROSITE" id="PS50240">
    <property type="entry name" value="TRYPSIN_DOM"/>
    <property type="match status" value="1"/>
</dbReference>
<dbReference type="PANTHER" id="PTHR24256">
    <property type="entry name" value="TRYPTASE-RELATED"/>
    <property type="match status" value="1"/>
</dbReference>
<evidence type="ECO:0000256" key="4">
    <source>
        <dbReference type="ARBA" id="ARBA00024195"/>
    </source>
</evidence>
<dbReference type="InterPro" id="IPR001254">
    <property type="entry name" value="Trypsin_dom"/>
</dbReference>
<dbReference type="OrthoDB" id="547031at2759"/>
<dbReference type="Gene3D" id="2.40.10.10">
    <property type="entry name" value="Trypsin-like serine proteases"/>
    <property type="match status" value="2"/>
</dbReference>
<evidence type="ECO:0000313" key="6">
    <source>
        <dbReference type="EMBL" id="KAF2896093.1"/>
    </source>
</evidence>
<evidence type="ECO:0000256" key="2">
    <source>
        <dbReference type="ARBA" id="ARBA00023157"/>
    </source>
</evidence>
<dbReference type="FunFam" id="2.40.10.10:FF:000028">
    <property type="entry name" value="Serine protease easter"/>
    <property type="match status" value="1"/>
</dbReference>
<reference evidence="6" key="1">
    <citation type="submission" date="2019-08" db="EMBL/GenBank/DDBJ databases">
        <title>The genome of the North American firefly Photinus pyralis.</title>
        <authorList>
            <consortium name="Photinus pyralis genome working group"/>
            <person name="Fallon T.R."/>
            <person name="Sander Lower S.E."/>
            <person name="Weng J.-K."/>
        </authorList>
    </citation>
    <scope>NUCLEOTIDE SEQUENCE</scope>
    <source>
        <strain evidence="6">TRF0915ILg1</strain>
        <tissue evidence="6">Whole body</tissue>
    </source>
</reference>
<dbReference type="SMART" id="SM00020">
    <property type="entry name" value="Tryp_SPc"/>
    <property type="match status" value="1"/>
</dbReference>
<comment type="similarity">
    <text evidence="4">Belongs to the peptidase S1 family. CLIP subfamily.</text>
</comment>
<dbReference type="Proteomes" id="UP000801492">
    <property type="component" value="Unassembled WGS sequence"/>
</dbReference>
<sequence>MEEFPWMAALYYTKQDGSGGEFKCGGTMISNRYVLTAARCLNVPGFDLTAVRFGEWKFSANKDCIRDTELIEEVCTEPVVDVKIEEKIAHVYYNSTSGSNDIALLRLESKIQFSEYIRPICLPPSGLKSPTPGSLMTATGWGLSETGNFPI</sequence>
<proteinExistence type="inferred from homology"/>
<dbReference type="EMBL" id="VTPC01005390">
    <property type="protein sequence ID" value="KAF2896093.1"/>
    <property type="molecule type" value="Genomic_DNA"/>
</dbReference>
<dbReference type="PRINTS" id="PR00722">
    <property type="entry name" value="CHYMOTRYPSIN"/>
</dbReference>
<dbReference type="AlphaFoldDB" id="A0A8K0CYJ3"/>
<keyword evidence="1" id="KW-0732">Signal</keyword>